<sequence>MNFRSQAVRGDLGYGSNGIEGGLIFLRLGSTGAEGGYNGDCNKAEDEDAKAVGGMAVVTVALVGALAISIT</sequence>
<name>A0A6M0SM35_9CYAN</name>
<keyword evidence="1" id="KW-0472">Membrane</keyword>
<organism evidence="2 3">
    <name type="scientific">Adonisia turfae CCMR0082</name>
    <dbReference type="NCBI Taxonomy" id="2304604"/>
    <lineage>
        <taxon>Bacteria</taxon>
        <taxon>Bacillati</taxon>
        <taxon>Cyanobacteriota</taxon>
        <taxon>Adonisia</taxon>
        <taxon>Adonisia turfae</taxon>
    </lineage>
</organism>
<dbReference type="Proteomes" id="UP000473574">
    <property type="component" value="Unassembled WGS sequence"/>
</dbReference>
<feature type="transmembrane region" description="Helical" evidence="1">
    <location>
        <begin position="51"/>
        <end position="70"/>
    </location>
</feature>
<comment type="caution">
    <text evidence="2">The sequence shown here is derived from an EMBL/GenBank/DDBJ whole genome shotgun (WGS) entry which is preliminary data.</text>
</comment>
<accession>A0A6M0SM35</accession>
<dbReference type="EMBL" id="QZCE01000002">
    <property type="protein sequence ID" value="NEZ68292.1"/>
    <property type="molecule type" value="Genomic_DNA"/>
</dbReference>
<protein>
    <submittedName>
        <fullName evidence="2">Uncharacterized protein</fullName>
    </submittedName>
</protein>
<evidence type="ECO:0000313" key="2">
    <source>
        <dbReference type="EMBL" id="NEZ68292.1"/>
    </source>
</evidence>
<evidence type="ECO:0000313" key="3">
    <source>
        <dbReference type="Proteomes" id="UP000473574"/>
    </source>
</evidence>
<reference evidence="2 3" key="1">
    <citation type="journal article" date="2020" name="Microb. Ecol.">
        <title>Ecogenomics of the Marine Benthic Filamentous Cyanobacterium Adonisia.</title>
        <authorList>
            <person name="Walter J.M."/>
            <person name="Coutinho F.H."/>
            <person name="Leomil L."/>
            <person name="Hargreaves P.I."/>
            <person name="Campeao M.E."/>
            <person name="Vieira V.V."/>
            <person name="Silva B.S."/>
            <person name="Fistarol G.O."/>
            <person name="Salomon P.S."/>
            <person name="Sawabe T."/>
            <person name="Mino S."/>
            <person name="Hosokawa M."/>
            <person name="Miyashita H."/>
            <person name="Maruyama F."/>
            <person name="van Verk M.C."/>
            <person name="Dutilh B.E."/>
            <person name="Thompson C.C."/>
            <person name="Thompson F.L."/>
        </authorList>
    </citation>
    <scope>NUCLEOTIDE SEQUENCE [LARGE SCALE GENOMIC DNA]</scope>
    <source>
        <strain evidence="2 3">CCMR0082</strain>
    </source>
</reference>
<evidence type="ECO:0000256" key="1">
    <source>
        <dbReference type="SAM" id="Phobius"/>
    </source>
</evidence>
<gene>
    <name evidence="2" type="ORF">D0962_37130</name>
</gene>
<keyword evidence="1" id="KW-1133">Transmembrane helix</keyword>
<proteinExistence type="predicted"/>
<dbReference type="AlphaFoldDB" id="A0A6M0SM35"/>
<keyword evidence="1" id="KW-0812">Transmembrane</keyword>